<evidence type="ECO:0008006" key="7">
    <source>
        <dbReference type="Google" id="ProtNLM"/>
    </source>
</evidence>
<dbReference type="Proteomes" id="UP000607653">
    <property type="component" value="Unassembled WGS sequence"/>
</dbReference>
<feature type="compositionally biased region" description="Basic and acidic residues" evidence="4">
    <location>
        <begin position="1"/>
        <end position="14"/>
    </location>
</feature>
<dbReference type="GO" id="GO:0010112">
    <property type="term" value="P:regulation of systemic acquired resistance"/>
    <property type="evidence" value="ECO:0007669"/>
    <property type="project" value="InterPro"/>
</dbReference>
<feature type="region of interest" description="Disordered" evidence="4">
    <location>
        <begin position="98"/>
        <end position="117"/>
    </location>
</feature>
<dbReference type="InterPro" id="IPR031425">
    <property type="entry name" value="NPR1/NH1-interacting"/>
</dbReference>
<dbReference type="Pfam" id="PF15699">
    <property type="entry name" value="NPR1_interact"/>
    <property type="match status" value="1"/>
</dbReference>
<organism evidence="5 6">
    <name type="scientific">Nelumbo nucifera</name>
    <name type="common">Sacred lotus</name>
    <dbReference type="NCBI Taxonomy" id="4432"/>
    <lineage>
        <taxon>Eukaryota</taxon>
        <taxon>Viridiplantae</taxon>
        <taxon>Streptophyta</taxon>
        <taxon>Embryophyta</taxon>
        <taxon>Tracheophyta</taxon>
        <taxon>Spermatophyta</taxon>
        <taxon>Magnoliopsida</taxon>
        <taxon>Proteales</taxon>
        <taxon>Nelumbonaceae</taxon>
        <taxon>Nelumbo</taxon>
    </lineage>
</organism>
<keyword evidence="6" id="KW-1185">Reference proteome</keyword>
<protein>
    <recommendedName>
        <fullName evidence="7">Protein NIM1-INTERACTING 1-like</fullName>
    </recommendedName>
</protein>
<gene>
    <name evidence="5" type="ORF">HUJ06_011854</name>
</gene>
<name>A0A822YLP3_NELNU</name>
<evidence type="ECO:0000256" key="1">
    <source>
        <dbReference type="ARBA" id="ARBA00004123"/>
    </source>
</evidence>
<evidence type="ECO:0000313" key="5">
    <source>
        <dbReference type="EMBL" id="DAD33003.1"/>
    </source>
</evidence>
<feature type="region of interest" description="Disordered" evidence="4">
    <location>
        <begin position="41"/>
        <end position="64"/>
    </location>
</feature>
<sequence length="117" mass="13820">MEKGGGRRLLVCDEQKDEEEEQKVDKFFALIKSFRDACDRRGMELSESSSSPSRKKRKVDEKEKKSVWVPKFEMEDFTEEIEFKSPHVIFPTPCYRKEKRKPDEEEVEGSLDLKLTL</sequence>
<feature type="region of interest" description="Disordered" evidence="4">
    <location>
        <begin position="1"/>
        <end position="21"/>
    </location>
</feature>
<dbReference type="PANTHER" id="PTHR33669">
    <property type="entry name" value="PROTEIN NEGATIVE REGULATOR OF RESISTANCE"/>
    <property type="match status" value="1"/>
</dbReference>
<evidence type="ECO:0000313" key="6">
    <source>
        <dbReference type="Proteomes" id="UP000607653"/>
    </source>
</evidence>
<dbReference type="GO" id="GO:0005634">
    <property type="term" value="C:nucleus"/>
    <property type="evidence" value="ECO:0007669"/>
    <property type="project" value="UniProtKB-SubCell"/>
</dbReference>
<evidence type="ECO:0000256" key="2">
    <source>
        <dbReference type="ARBA" id="ARBA00009937"/>
    </source>
</evidence>
<comment type="subcellular location">
    <subcellularLocation>
        <location evidence="1">Nucleus</location>
    </subcellularLocation>
</comment>
<comment type="similarity">
    <text evidence="2">Belongs to the NPR1-interactor family.</text>
</comment>
<comment type="caution">
    <text evidence="5">The sequence shown here is derived from an EMBL/GenBank/DDBJ whole genome shotgun (WGS) entry which is preliminary data.</text>
</comment>
<dbReference type="PANTHER" id="PTHR33669:SF1">
    <property type="entry name" value="PROTEIN NIM1-INTERACTING 1"/>
    <property type="match status" value="1"/>
</dbReference>
<keyword evidence="3" id="KW-0539">Nucleus</keyword>
<dbReference type="EMBL" id="DUZY01000003">
    <property type="protein sequence ID" value="DAD33003.1"/>
    <property type="molecule type" value="Genomic_DNA"/>
</dbReference>
<accession>A0A822YLP3</accession>
<proteinExistence type="inferred from homology"/>
<dbReference type="AlphaFoldDB" id="A0A822YLP3"/>
<reference evidence="5 6" key="1">
    <citation type="journal article" date="2020" name="Mol. Biol. Evol.">
        <title>Distinct Expression and Methylation Patterns for Genes with Different Fates following a Single Whole-Genome Duplication in Flowering Plants.</title>
        <authorList>
            <person name="Shi T."/>
            <person name="Rahmani R.S."/>
            <person name="Gugger P.F."/>
            <person name="Wang M."/>
            <person name="Li H."/>
            <person name="Zhang Y."/>
            <person name="Li Z."/>
            <person name="Wang Q."/>
            <person name="Van de Peer Y."/>
            <person name="Marchal K."/>
            <person name="Chen J."/>
        </authorList>
    </citation>
    <scope>NUCLEOTIDE SEQUENCE [LARGE SCALE GENOMIC DNA]</scope>
    <source>
        <tissue evidence="5">Leaf</tissue>
    </source>
</reference>
<evidence type="ECO:0000256" key="4">
    <source>
        <dbReference type="SAM" id="MobiDB-lite"/>
    </source>
</evidence>
<evidence type="ECO:0000256" key="3">
    <source>
        <dbReference type="ARBA" id="ARBA00023242"/>
    </source>
</evidence>